<feature type="region of interest" description="Disordered" evidence="1">
    <location>
        <begin position="458"/>
        <end position="542"/>
    </location>
</feature>
<dbReference type="EMBL" id="CATQJA010002657">
    <property type="protein sequence ID" value="CAJ0579469.1"/>
    <property type="molecule type" value="Genomic_DNA"/>
</dbReference>
<evidence type="ECO:0000256" key="1">
    <source>
        <dbReference type="SAM" id="MobiDB-lite"/>
    </source>
</evidence>
<evidence type="ECO:0000313" key="3">
    <source>
        <dbReference type="Proteomes" id="UP001177023"/>
    </source>
</evidence>
<accession>A0AA36G4T8</accession>
<feature type="region of interest" description="Disordered" evidence="1">
    <location>
        <begin position="1"/>
        <end position="29"/>
    </location>
</feature>
<sequence length="617" mass="68870">MAPPRKKRPSDATTTPNRRQKASASAQKPAHEVIWFKDLLPQLKVNPPVDYVLPEEFKKFKPHPPMDYILPEEFKKPGPVLLEFTLGPAPSAVAVKKGARSGKRAAASTEAAEPVFKTPRLGTKKKKKRIQESREKASTEGPSIGPGLLEDEENAEDASGMSVGELLIGCVPSLEIVQVGQLPPPDVLEMHKVKQEVDMDVYDVPEMLELKQEVDMDVCDMPAMIEVKQEVDVDVYDVPVWFSGTVSQEVEVADASEDSYVDFYNLALDVLTDPASSPQPINADNNNTVLPWVLLCYRALHKAAYNQKLKAWMSRSIISATRVTLSGCTGDFKVESDETVAGRKRASKVRRHSISEESTKIDQKVSLSNLRVTDPHTRMRMEREKAAQKRQKQIRRHVDFGTKKNAKASKHPDSKTSVDIKPHIHHHTETPDRKPVDHIMALGKTPLESAYRRTRTYMHNTPDPLPFEEKPHITHDSGDTQKATKVMKSTSHHGSTPLVDRSVDSPEITTERSTSNESFHHSDRSVLYSPSCPTPPDKCRSSTSLQEACSSVATTRPRVAISEHQLNGMVKKAKSKRPDPSESPLEYANYRLKRMGEAVVAIDEVIEQLHAMDEADF</sequence>
<feature type="region of interest" description="Disordered" evidence="1">
    <location>
        <begin position="103"/>
        <end position="156"/>
    </location>
</feature>
<feature type="compositionally biased region" description="Polar residues" evidence="1">
    <location>
        <begin position="11"/>
        <end position="26"/>
    </location>
</feature>
<reference evidence="2" key="1">
    <citation type="submission" date="2023-06" db="EMBL/GenBank/DDBJ databases">
        <authorList>
            <person name="Delattre M."/>
        </authorList>
    </citation>
    <scope>NUCLEOTIDE SEQUENCE</scope>
    <source>
        <strain evidence="2">AF72</strain>
    </source>
</reference>
<feature type="compositionally biased region" description="Basic and acidic residues" evidence="1">
    <location>
        <begin position="467"/>
        <end position="479"/>
    </location>
</feature>
<feature type="compositionally biased region" description="Polar residues" evidence="1">
    <location>
        <begin position="507"/>
        <end position="517"/>
    </location>
</feature>
<organism evidence="2 3">
    <name type="scientific">Mesorhabditis spiculigera</name>
    <dbReference type="NCBI Taxonomy" id="96644"/>
    <lineage>
        <taxon>Eukaryota</taxon>
        <taxon>Metazoa</taxon>
        <taxon>Ecdysozoa</taxon>
        <taxon>Nematoda</taxon>
        <taxon>Chromadorea</taxon>
        <taxon>Rhabditida</taxon>
        <taxon>Rhabditina</taxon>
        <taxon>Rhabditomorpha</taxon>
        <taxon>Rhabditoidea</taxon>
        <taxon>Rhabditidae</taxon>
        <taxon>Mesorhabditinae</taxon>
        <taxon>Mesorhabditis</taxon>
    </lineage>
</organism>
<dbReference type="AlphaFoldDB" id="A0AA36G4T8"/>
<feature type="compositionally biased region" description="Basic and acidic residues" evidence="1">
    <location>
        <begin position="410"/>
        <end position="433"/>
    </location>
</feature>
<gene>
    <name evidence="2" type="ORF">MSPICULIGERA_LOCUS17685</name>
</gene>
<keyword evidence="3" id="KW-1185">Reference proteome</keyword>
<dbReference type="Proteomes" id="UP001177023">
    <property type="component" value="Unassembled WGS sequence"/>
</dbReference>
<name>A0AA36G4T8_9BILA</name>
<proteinExistence type="predicted"/>
<feature type="non-terminal residue" evidence="2">
    <location>
        <position position="1"/>
    </location>
</feature>
<evidence type="ECO:0000313" key="2">
    <source>
        <dbReference type="EMBL" id="CAJ0579469.1"/>
    </source>
</evidence>
<feature type="region of interest" description="Disordered" evidence="1">
    <location>
        <begin position="402"/>
        <end position="433"/>
    </location>
</feature>
<comment type="caution">
    <text evidence="2">The sequence shown here is derived from an EMBL/GenBank/DDBJ whole genome shotgun (WGS) entry which is preliminary data.</text>
</comment>
<feature type="compositionally biased region" description="Polar residues" evidence="1">
    <location>
        <begin position="480"/>
        <end position="494"/>
    </location>
</feature>
<protein>
    <submittedName>
        <fullName evidence="2">Uncharacterized protein</fullName>
    </submittedName>
</protein>